<sequence>MRIAKKILEPCNTSKAKKKGLPAQSKSPTVNDDESINGGGIERMLAMPEVNHIKKMRNEKSLSINELPRTTGLSW</sequence>
<organism evidence="2 3">
    <name type="scientific">Oceanobacillus picturae</name>
    <dbReference type="NCBI Taxonomy" id="171693"/>
    <lineage>
        <taxon>Bacteria</taxon>
        <taxon>Bacillati</taxon>
        <taxon>Bacillota</taxon>
        <taxon>Bacilli</taxon>
        <taxon>Bacillales</taxon>
        <taxon>Bacillaceae</taxon>
        <taxon>Oceanobacillus</taxon>
    </lineage>
</organism>
<protein>
    <submittedName>
        <fullName evidence="2">Cro/Cl family transcriptional regulator</fullName>
    </submittedName>
</protein>
<feature type="region of interest" description="Disordered" evidence="1">
    <location>
        <begin position="1"/>
        <end position="39"/>
    </location>
</feature>
<proteinExistence type="predicted"/>
<reference evidence="3" key="1">
    <citation type="submission" date="2015-07" db="EMBL/GenBank/DDBJ databases">
        <title>Draft Genome Sequence of Oceanobacillus picturae Heshi-B3 that Was Isolated from Fermented Rice Bran with Aging Salted Mackerel, Which Was Named Heshiko as Traditional Fermented Seafood in Japan.</title>
        <authorList>
            <person name="Akuzawa S."/>
            <person name="Nakagawa J."/>
            <person name="Kanekatsu T."/>
            <person name="Kanesaki Y."/>
            <person name="Suzuki T."/>
        </authorList>
    </citation>
    <scope>NUCLEOTIDE SEQUENCE [LARGE SCALE GENOMIC DNA]</scope>
    <source>
        <strain evidence="3">Heshi-B3</strain>
    </source>
</reference>
<gene>
    <name evidence="2" type="ORF">OPHB3_3861</name>
</gene>
<evidence type="ECO:0000256" key="1">
    <source>
        <dbReference type="SAM" id="MobiDB-lite"/>
    </source>
</evidence>
<evidence type="ECO:0000313" key="2">
    <source>
        <dbReference type="EMBL" id="GAQ19876.1"/>
    </source>
</evidence>
<dbReference type="EMBL" id="BBXV01000076">
    <property type="protein sequence ID" value="GAQ19876.1"/>
    <property type="molecule type" value="Genomic_DNA"/>
</dbReference>
<evidence type="ECO:0000313" key="3">
    <source>
        <dbReference type="Proteomes" id="UP000052946"/>
    </source>
</evidence>
<accession>A0A0U9HIT8</accession>
<comment type="caution">
    <text evidence="2">The sequence shown here is derived from an EMBL/GenBank/DDBJ whole genome shotgun (WGS) entry which is preliminary data.</text>
</comment>
<dbReference type="AlphaFoldDB" id="A0A0U9HIT8"/>
<dbReference type="RefSeq" id="WP_193752038.1">
    <property type="nucleotide sequence ID" value="NZ_BBXV01000076.1"/>
</dbReference>
<name>A0A0U9HIT8_9BACI</name>
<dbReference type="Proteomes" id="UP000052946">
    <property type="component" value="Unassembled WGS sequence"/>
</dbReference>
<reference evidence="2 3" key="2">
    <citation type="journal article" date="2016" name="Genome Announc.">
        <title>Draft Genome Sequence of Oceanobacillus picturae Heshi-B3, Isolated from Fermented Rice Bran in a Traditional Japanese Seafood Dish.</title>
        <authorList>
            <person name="Akuzawa S."/>
            <person name="Nagaoka J."/>
            <person name="Kanekatsu M."/>
            <person name="Kanesaki Y."/>
            <person name="Suzuki T."/>
        </authorList>
    </citation>
    <scope>NUCLEOTIDE SEQUENCE [LARGE SCALE GENOMIC DNA]</scope>
    <source>
        <strain evidence="2 3">Heshi-B3</strain>
    </source>
</reference>